<proteinExistence type="predicted"/>
<dbReference type="InterPro" id="IPR025295">
    <property type="entry name" value="eCIS_core_dom"/>
</dbReference>
<feature type="compositionally biased region" description="Polar residues" evidence="1">
    <location>
        <begin position="19"/>
        <end position="34"/>
    </location>
</feature>
<keyword evidence="4" id="KW-1185">Reference proteome</keyword>
<evidence type="ECO:0000313" key="3">
    <source>
        <dbReference type="EMBL" id="MBD2503498.1"/>
    </source>
</evidence>
<dbReference type="Pfam" id="PF13699">
    <property type="entry name" value="eCIS_core"/>
    <property type="match status" value="1"/>
</dbReference>
<comment type="caution">
    <text evidence="3">The sequence shown here is derived from an EMBL/GenBank/DDBJ whole genome shotgun (WGS) entry which is preliminary data.</text>
</comment>
<reference evidence="3 4" key="1">
    <citation type="journal article" date="2020" name="ISME J.">
        <title>Comparative genomics reveals insights into cyanobacterial evolution and habitat adaptation.</title>
        <authorList>
            <person name="Chen M.Y."/>
            <person name="Teng W.K."/>
            <person name="Zhao L."/>
            <person name="Hu C.X."/>
            <person name="Zhou Y.K."/>
            <person name="Han B.P."/>
            <person name="Song L.R."/>
            <person name="Shu W.S."/>
        </authorList>
    </citation>
    <scope>NUCLEOTIDE SEQUENCE [LARGE SCALE GENOMIC DNA]</scope>
    <source>
        <strain evidence="3 4">FACHB-119</strain>
    </source>
</reference>
<feature type="region of interest" description="Disordered" evidence="1">
    <location>
        <begin position="1"/>
        <end position="82"/>
    </location>
</feature>
<accession>A0ABR8DCQ2</accession>
<evidence type="ECO:0000256" key="1">
    <source>
        <dbReference type="SAM" id="MobiDB-lite"/>
    </source>
</evidence>
<feature type="compositionally biased region" description="Polar residues" evidence="1">
    <location>
        <begin position="66"/>
        <end position="78"/>
    </location>
</feature>
<feature type="compositionally biased region" description="Low complexity" evidence="1">
    <location>
        <begin position="50"/>
        <end position="65"/>
    </location>
</feature>
<sequence>MEKDEMNNFKFGHRKAGTSDFSNPSLVSPNTPTLANPIRGFGLPSNNDIQTVTSPSTQLPTSQTSDEQSLLSNTIQRKSSGHDISRIPLRCPQAKLAMGEPGDKYEQEADFVAKQVMRMAKPESTTNIEAIDSQHTTPQEYVACEQTQGKAQTKPLLQLAKNDSLPDQTTDNIESLLDSTKGGGSPLSNEVRNFMEPRFGHDFSNVLVHNDSTAVQMNQQLGAQAFTYGSDIYFGAGKTPANNELMAHELTHVVQQKGVIQPKLNIQQTDQQISLTPAAGDAAGASPPSPALPSKPVAKLKLHADTETVNRSDLTLQELIKEARVGHSWISLEYTNKKQIPPTIGEPTQTLLKSGSTAFGFWPLVNRASNFSAEEQSRIDQGQTPGAGASTNPMHTGFSLNPFKNVPGRVEEPDTAHTPKGTKEYNLTQIEVGSLLNYVNSKRNAKYNLYSFNCTTFAVEAVRSAGKAAPSGSLWGICLPNALYKDIYQMYKAGDKSVTVAPLEPNERHD</sequence>
<gene>
    <name evidence="3" type="ORF">H6G83_23310</name>
</gene>
<dbReference type="Proteomes" id="UP000661112">
    <property type="component" value="Unassembled WGS sequence"/>
</dbReference>
<evidence type="ECO:0000259" key="2">
    <source>
        <dbReference type="Pfam" id="PF13699"/>
    </source>
</evidence>
<feature type="domain" description="eCIS core" evidence="2">
    <location>
        <begin position="186"/>
        <end position="258"/>
    </location>
</feature>
<organism evidence="3 4">
    <name type="scientific">Anabaena azotica FACHB-119</name>
    <dbReference type="NCBI Taxonomy" id="947527"/>
    <lineage>
        <taxon>Bacteria</taxon>
        <taxon>Bacillati</taxon>
        <taxon>Cyanobacteriota</taxon>
        <taxon>Cyanophyceae</taxon>
        <taxon>Nostocales</taxon>
        <taxon>Nostocaceae</taxon>
        <taxon>Anabaena</taxon>
        <taxon>Anabaena azotica</taxon>
    </lineage>
</organism>
<dbReference type="EMBL" id="JACJSG010000036">
    <property type="protein sequence ID" value="MBD2503498.1"/>
    <property type="molecule type" value="Genomic_DNA"/>
</dbReference>
<protein>
    <submittedName>
        <fullName evidence="3">DUF4157 domain-containing protein</fullName>
    </submittedName>
</protein>
<evidence type="ECO:0000313" key="4">
    <source>
        <dbReference type="Proteomes" id="UP000661112"/>
    </source>
</evidence>
<name>A0ABR8DCQ2_9NOST</name>